<comment type="caution">
    <text evidence="1">The sequence shown here is derived from an EMBL/GenBank/DDBJ whole genome shotgun (WGS) entry which is preliminary data.</text>
</comment>
<sequence length="120" mass="13689">MNWNLGETGGLPIEDKFADHLKAPSRFTGNPRYLPAILRPLPRLQAKPKEIHLSSEGKTKENLNITNTSPLACCLRLDTSKVKHFRIENGKKLPEVTLIHHRPARLLQESHGVKYMYNIK</sequence>
<keyword evidence="2" id="KW-1185">Reference proteome</keyword>
<evidence type="ECO:0000313" key="1">
    <source>
        <dbReference type="EMBL" id="KAL5111537.1"/>
    </source>
</evidence>
<gene>
    <name evidence="1" type="ORF">TcWFU_002236</name>
</gene>
<accession>A0ABR4QPA9</accession>
<protein>
    <submittedName>
        <fullName evidence="1">Uncharacterized protein</fullName>
    </submittedName>
</protein>
<dbReference type="EMBL" id="JAKROA010000001">
    <property type="protein sequence ID" value="KAL5111537.1"/>
    <property type="molecule type" value="Genomic_DNA"/>
</dbReference>
<dbReference type="Proteomes" id="UP001651158">
    <property type="component" value="Unassembled WGS sequence"/>
</dbReference>
<reference evidence="1 2" key="1">
    <citation type="journal article" date="2022" name="Front. Cell. Infect. Microbiol.">
        <title>The Genomes of Two Strains of Taenia crassiceps the Animal Model for the Study of Human Cysticercosis.</title>
        <authorList>
            <person name="Bobes R.J."/>
            <person name="Estrada K."/>
            <person name="Rios-Valencia D.G."/>
            <person name="Calderon-Gallegos A."/>
            <person name="de la Torre P."/>
            <person name="Carrero J.C."/>
            <person name="Sanchez-Flores A."/>
            <person name="Laclette J.P."/>
        </authorList>
    </citation>
    <scope>NUCLEOTIDE SEQUENCE [LARGE SCALE GENOMIC DNA]</scope>
    <source>
        <strain evidence="1">WFUcys</strain>
    </source>
</reference>
<proteinExistence type="predicted"/>
<name>A0ABR4QPA9_9CEST</name>
<evidence type="ECO:0000313" key="2">
    <source>
        <dbReference type="Proteomes" id="UP001651158"/>
    </source>
</evidence>
<organism evidence="1 2">
    <name type="scientific">Taenia crassiceps</name>
    <dbReference type="NCBI Taxonomy" id="6207"/>
    <lineage>
        <taxon>Eukaryota</taxon>
        <taxon>Metazoa</taxon>
        <taxon>Spiralia</taxon>
        <taxon>Lophotrochozoa</taxon>
        <taxon>Platyhelminthes</taxon>
        <taxon>Cestoda</taxon>
        <taxon>Eucestoda</taxon>
        <taxon>Cyclophyllidea</taxon>
        <taxon>Taeniidae</taxon>
        <taxon>Taenia</taxon>
    </lineage>
</organism>